<keyword evidence="1 2" id="KW-0812">Transmembrane</keyword>
<accession>A0A2R8FDU6</accession>
<name>A0A2R8FDU6_9VIRU</name>
<keyword evidence="1" id="KW-1133">Transmembrane helix</keyword>
<evidence type="ECO:0000313" key="3">
    <source>
        <dbReference type="Proteomes" id="UP000273054"/>
    </source>
</evidence>
<evidence type="ECO:0000313" key="2">
    <source>
        <dbReference type="EMBL" id="SPN79178.1"/>
    </source>
</evidence>
<feature type="transmembrane region" description="Helical" evidence="1">
    <location>
        <begin position="6"/>
        <end position="24"/>
    </location>
</feature>
<feature type="transmembrane region" description="Helical" evidence="1">
    <location>
        <begin position="45"/>
        <end position="67"/>
    </location>
</feature>
<reference evidence="2" key="1">
    <citation type="submission" date="2018-03" db="EMBL/GenBank/DDBJ databases">
        <authorList>
            <consortium name="Urmite Genomes"/>
        </authorList>
    </citation>
    <scope>NUCLEOTIDE SEQUENCE [LARGE SCALE GENOMIC DNA]</scope>
    <source>
        <strain evidence="2">IHUMI-27.7</strain>
    </source>
</reference>
<sequence length="90" mass="9965">MTSGLYVLELFVLVLVIVVARVVAEPWIQLANISFYTISGYTPGSIAPALLFALSVTVIAFGIFFLMEHLGLYFYDKNDKFFAMIGAAYT</sequence>
<dbReference type="EMBL" id="LT994651">
    <property type="protein sequence ID" value="SPN79178.1"/>
    <property type="molecule type" value="Genomic_DNA"/>
</dbReference>
<dbReference type="Proteomes" id="UP000273054">
    <property type="component" value="Segment"/>
</dbReference>
<organism evidence="2">
    <name type="scientific">Brazilian cedratvirus IHUMI</name>
    <dbReference type="NCBI Taxonomy" id="2126980"/>
    <lineage>
        <taxon>Viruses</taxon>
        <taxon>Pithoviruses</taxon>
        <taxon>Orthocedratvirinae</taxon>
        <taxon>Alphacedratvirus</taxon>
        <taxon>Alphacedratvirus brasiliense</taxon>
    </lineage>
</organism>
<protein>
    <submittedName>
        <fullName evidence="2">Transmembrane domain-containing protein</fullName>
    </submittedName>
</protein>
<proteinExistence type="predicted"/>
<keyword evidence="1" id="KW-0472">Membrane</keyword>
<gene>
    <name evidence="2" type="ORF">BRZCDTV_198</name>
</gene>
<keyword evidence="3" id="KW-1185">Reference proteome</keyword>
<evidence type="ECO:0000256" key="1">
    <source>
        <dbReference type="SAM" id="Phobius"/>
    </source>
</evidence>